<dbReference type="Proteomes" id="UP000789901">
    <property type="component" value="Unassembled WGS sequence"/>
</dbReference>
<name>A0ABN7W2G7_GIGMA</name>
<feature type="non-terminal residue" evidence="1">
    <location>
        <position position="1"/>
    </location>
</feature>
<keyword evidence="2" id="KW-1185">Reference proteome</keyword>
<accession>A0ABN7W2G7</accession>
<proteinExistence type="predicted"/>
<evidence type="ECO:0000313" key="1">
    <source>
        <dbReference type="EMBL" id="CAG8810495.1"/>
    </source>
</evidence>
<reference evidence="1 2" key="1">
    <citation type="submission" date="2021-06" db="EMBL/GenBank/DDBJ databases">
        <authorList>
            <person name="Kallberg Y."/>
            <person name="Tangrot J."/>
            <person name="Rosling A."/>
        </authorList>
    </citation>
    <scope>NUCLEOTIDE SEQUENCE [LARGE SCALE GENOMIC DNA]</scope>
    <source>
        <strain evidence="1 2">120-4 pot B 10/14</strain>
    </source>
</reference>
<dbReference type="PANTHER" id="PTHR31424:SF5">
    <property type="entry name" value="APPLE DOMAIN-CONTAINING PROTEIN"/>
    <property type="match status" value="1"/>
</dbReference>
<dbReference type="EMBL" id="CAJVQB010027404">
    <property type="protein sequence ID" value="CAG8810495.1"/>
    <property type="molecule type" value="Genomic_DNA"/>
</dbReference>
<dbReference type="PANTHER" id="PTHR31424">
    <property type="entry name" value="PROTEIN CBG23806"/>
    <property type="match status" value="1"/>
</dbReference>
<organism evidence="1 2">
    <name type="scientific">Gigaspora margarita</name>
    <dbReference type="NCBI Taxonomy" id="4874"/>
    <lineage>
        <taxon>Eukaryota</taxon>
        <taxon>Fungi</taxon>
        <taxon>Fungi incertae sedis</taxon>
        <taxon>Mucoromycota</taxon>
        <taxon>Glomeromycotina</taxon>
        <taxon>Glomeromycetes</taxon>
        <taxon>Diversisporales</taxon>
        <taxon>Gigasporaceae</taxon>
        <taxon>Gigaspora</taxon>
    </lineage>
</organism>
<comment type="caution">
    <text evidence="1">The sequence shown here is derived from an EMBL/GenBank/DDBJ whole genome shotgun (WGS) entry which is preliminary data.</text>
</comment>
<gene>
    <name evidence="1" type="ORF">GMARGA_LOCUS25100</name>
</gene>
<evidence type="ECO:0000313" key="2">
    <source>
        <dbReference type="Proteomes" id="UP000789901"/>
    </source>
</evidence>
<protein>
    <submittedName>
        <fullName evidence="1">14613_t:CDS:1</fullName>
    </submittedName>
</protein>
<sequence>FYPPKTYLAYTLKPNAYKIPDEYIVKTTYGKKEEKTVTCSINYIENRPHYTIKFGSNSDDFISSNHSPTTAANAYLKAYNIKKIEYEQANNPNISSMSIPNSKMNGIHLFGLHLKQLNRFRENLNDTARIYKPFKDLTRQMQIIRNKSMSNDLFLDFETRVHSNFNSQDKVELNELVFSVNNQSFRVIYNSQSLDETIRQMAIIRAMDQQRITRDAYRVLTNISHDLPPLRSIKDILAYLIPTMVAKKILDFSDPTINIRISVNIFKPESHFTLIIYPGVEKYSILQIAMKSLRAELEDIKNGFIDKEGRYWNIKLYFSADWKFMAICLGHKAANSAEYCLWCPIHKSQNGVLEINGIRQDNWTITKNMNEINRNYQNIPGHNQPPLFPMIPIHNYVVDELHLLLRVTDQLWTLVINELRSTKNYNDMIRKVIVDEMDRIGVKFQFWEDHDTKTWKYTSLMGDDKLKILQNFDFTVIFSLQRATLIRKLWDGFYYLYDDLHNSNITGKDFHQKARSWLQLFLTRSQGSINSPGFVQGLYRPTDVTPYIHVLVYHVSEFIDIHKNVAFNSFSCSAIEKKNHEHVSHFFQKTMKNGGNKSAIIEIMEYENRNNFFYVNDVPLYFEKDTKINIKK</sequence>